<organism evidence="2 3">
    <name type="scientific">Christiangramia aestuarii</name>
    <dbReference type="NCBI Taxonomy" id="1028746"/>
    <lineage>
        <taxon>Bacteria</taxon>
        <taxon>Pseudomonadati</taxon>
        <taxon>Bacteroidota</taxon>
        <taxon>Flavobacteriia</taxon>
        <taxon>Flavobacteriales</taxon>
        <taxon>Flavobacteriaceae</taxon>
        <taxon>Christiangramia</taxon>
    </lineage>
</organism>
<evidence type="ECO:0000256" key="1">
    <source>
        <dbReference type="SAM" id="Phobius"/>
    </source>
</evidence>
<dbReference type="RefSeq" id="WP_162430944.1">
    <property type="nucleotide sequence ID" value="NZ_BAABGI010000001.1"/>
</dbReference>
<comment type="caution">
    <text evidence="2">The sequence shown here is derived from an EMBL/GenBank/DDBJ whole genome shotgun (WGS) entry which is preliminary data.</text>
</comment>
<dbReference type="EMBL" id="VJVW01000002">
    <property type="protein sequence ID" value="MUP42068.1"/>
    <property type="molecule type" value="Genomic_DNA"/>
</dbReference>
<sequence length="141" mass="16467">MDLQIIRLLLDFGLMVLIWVVQLVIYPGLCYYKNEDLGNWHKIYTGRIGLIVGPLMIAQLVVSILQIWEVQNYYTWGSLLVILMIWILTFLVFVPLHNSIDPNKSCEEITNSLVQKNWWRTFLWSVLFLGSLGLKISGYNF</sequence>
<evidence type="ECO:0008006" key="4">
    <source>
        <dbReference type="Google" id="ProtNLM"/>
    </source>
</evidence>
<dbReference type="OrthoDB" id="883418at2"/>
<feature type="transmembrane region" description="Helical" evidence="1">
    <location>
        <begin position="117"/>
        <end position="136"/>
    </location>
</feature>
<name>A0A7K1LMV8_9FLAO</name>
<dbReference type="Proteomes" id="UP000460416">
    <property type="component" value="Unassembled WGS sequence"/>
</dbReference>
<proteinExistence type="predicted"/>
<gene>
    <name evidence="2" type="ORF">FLP08_05755</name>
</gene>
<keyword evidence="1" id="KW-1133">Transmembrane helix</keyword>
<protein>
    <recommendedName>
        <fullName evidence="4">DUF4149 domain-containing protein</fullName>
    </recommendedName>
</protein>
<feature type="transmembrane region" description="Helical" evidence="1">
    <location>
        <begin position="74"/>
        <end position="96"/>
    </location>
</feature>
<feature type="transmembrane region" description="Helical" evidence="1">
    <location>
        <begin position="44"/>
        <end position="68"/>
    </location>
</feature>
<accession>A0A7K1LMV8</accession>
<dbReference type="AlphaFoldDB" id="A0A7K1LMV8"/>
<feature type="transmembrane region" description="Helical" evidence="1">
    <location>
        <begin position="12"/>
        <end position="32"/>
    </location>
</feature>
<keyword evidence="3" id="KW-1185">Reference proteome</keyword>
<keyword evidence="1" id="KW-0472">Membrane</keyword>
<evidence type="ECO:0000313" key="2">
    <source>
        <dbReference type="EMBL" id="MUP42068.1"/>
    </source>
</evidence>
<keyword evidence="1" id="KW-0812">Transmembrane</keyword>
<evidence type="ECO:0000313" key="3">
    <source>
        <dbReference type="Proteomes" id="UP000460416"/>
    </source>
</evidence>
<reference evidence="2 3" key="1">
    <citation type="submission" date="2019-07" db="EMBL/GenBank/DDBJ databases">
        <title>Gramella aestuarii sp. nov., isolated from a tidal flat, and emended description of Gramella echinicola.</title>
        <authorList>
            <person name="Liu L."/>
        </authorList>
    </citation>
    <scope>NUCLEOTIDE SEQUENCE [LARGE SCALE GENOMIC DNA]</scope>
    <source>
        <strain evidence="2 3">BS12</strain>
    </source>
</reference>